<sequence length="94" mass="10625">MSGDVRLLLLLLCVCVCVLPGISHSSSPNSMGTSHADPCVMDVNPGDCFDIFIRYFYNQTSKKCEYFHYSGCKGNLNNFMIKLDCQEIKHPERK</sequence>
<dbReference type="InterPro" id="IPR020901">
    <property type="entry name" value="Prtase_inh_Kunz-CS"/>
</dbReference>
<dbReference type="Pfam" id="PF00014">
    <property type="entry name" value="Kunitz_BPTI"/>
    <property type="match status" value="1"/>
</dbReference>
<proteinExistence type="predicted"/>
<dbReference type="Ensembl" id="ENSSDAT00000006065.1">
    <property type="protein sequence ID" value="ENSSDAP00000005293.1"/>
    <property type="gene ID" value="ENSSDAG00000004957.1"/>
</dbReference>
<evidence type="ECO:0000256" key="1">
    <source>
        <dbReference type="ARBA" id="ARBA00023157"/>
    </source>
</evidence>
<evidence type="ECO:0000259" key="3">
    <source>
        <dbReference type="PROSITE" id="PS50279"/>
    </source>
</evidence>
<dbReference type="SMART" id="SM00131">
    <property type="entry name" value="KU"/>
    <property type="match status" value="1"/>
</dbReference>
<dbReference type="PANTHER" id="PTHR47898:SF1">
    <property type="entry name" value="KUNITZ-TYPE PROTEASE INHIBITOR 4"/>
    <property type="match status" value="1"/>
</dbReference>
<reference evidence="4" key="1">
    <citation type="submission" date="2025-08" db="UniProtKB">
        <authorList>
            <consortium name="Ensembl"/>
        </authorList>
    </citation>
    <scope>IDENTIFICATION</scope>
</reference>
<keyword evidence="1" id="KW-1015">Disulfide bond</keyword>
<keyword evidence="2" id="KW-0732">Signal</keyword>
<dbReference type="SUPFAM" id="SSF57362">
    <property type="entry name" value="BPTI-like"/>
    <property type="match status" value="1"/>
</dbReference>
<dbReference type="Proteomes" id="UP000694422">
    <property type="component" value="Unplaced"/>
</dbReference>
<dbReference type="PRINTS" id="PR00759">
    <property type="entry name" value="BASICPTASE"/>
</dbReference>
<feature type="domain" description="BPTI/Kunitz inhibitor" evidence="3">
    <location>
        <begin position="39"/>
        <end position="89"/>
    </location>
</feature>
<organism evidence="4 5">
    <name type="scientific">Spermophilus dauricus</name>
    <name type="common">Daurian ground squirrel</name>
    <dbReference type="NCBI Taxonomy" id="99837"/>
    <lineage>
        <taxon>Eukaryota</taxon>
        <taxon>Metazoa</taxon>
        <taxon>Chordata</taxon>
        <taxon>Craniata</taxon>
        <taxon>Vertebrata</taxon>
        <taxon>Euteleostomi</taxon>
        <taxon>Mammalia</taxon>
        <taxon>Eutheria</taxon>
        <taxon>Euarchontoglires</taxon>
        <taxon>Glires</taxon>
        <taxon>Rodentia</taxon>
        <taxon>Sciuromorpha</taxon>
        <taxon>Sciuridae</taxon>
        <taxon>Xerinae</taxon>
        <taxon>Marmotini</taxon>
        <taxon>Spermophilus</taxon>
    </lineage>
</organism>
<reference evidence="4" key="2">
    <citation type="submission" date="2025-09" db="UniProtKB">
        <authorList>
            <consortium name="Ensembl"/>
        </authorList>
    </citation>
    <scope>IDENTIFICATION</scope>
</reference>
<dbReference type="PROSITE" id="PS00280">
    <property type="entry name" value="BPTI_KUNITZ_1"/>
    <property type="match status" value="1"/>
</dbReference>
<keyword evidence="5" id="KW-1185">Reference proteome</keyword>
<name>A0A8C9UKZ6_SPEDA</name>
<dbReference type="InterPro" id="IPR042943">
    <property type="entry name" value="SPINT4"/>
</dbReference>
<dbReference type="AlphaFoldDB" id="A0A8C9UKZ6"/>
<evidence type="ECO:0000313" key="5">
    <source>
        <dbReference type="Proteomes" id="UP000694422"/>
    </source>
</evidence>
<dbReference type="InterPro" id="IPR036880">
    <property type="entry name" value="Kunitz_BPTI_sf"/>
</dbReference>
<feature type="signal peptide" evidence="2">
    <location>
        <begin position="1"/>
        <end position="25"/>
    </location>
</feature>
<dbReference type="InterPro" id="IPR002223">
    <property type="entry name" value="Kunitz_BPTI"/>
</dbReference>
<dbReference type="PANTHER" id="PTHR47898">
    <property type="entry name" value="KUNITZ-TYPE PROTEASE INHIBITOR 4"/>
    <property type="match status" value="1"/>
</dbReference>
<evidence type="ECO:0000313" key="4">
    <source>
        <dbReference type="Ensembl" id="ENSSDAP00000005293.1"/>
    </source>
</evidence>
<dbReference type="CDD" id="cd00109">
    <property type="entry name" value="Kunitz-type"/>
    <property type="match status" value="1"/>
</dbReference>
<dbReference type="PROSITE" id="PS50279">
    <property type="entry name" value="BPTI_KUNITZ_2"/>
    <property type="match status" value="1"/>
</dbReference>
<feature type="chain" id="PRO_5034481239" description="BPTI/Kunitz inhibitor domain-containing protein" evidence="2">
    <location>
        <begin position="26"/>
        <end position="94"/>
    </location>
</feature>
<dbReference type="Gene3D" id="4.10.410.10">
    <property type="entry name" value="Pancreatic trypsin inhibitor Kunitz domain"/>
    <property type="match status" value="1"/>
</dbReference>
<dbReference type="GO" id="GO:0004867">
    <property type="term" value="F:serine-type endopeptidase inhibitor activity"/>
    <property type="evidence" value="ECO:0007669"/>
    <property type="project" value="InterPro"/>
</dbReference>
<evidence type="ECO:0000256" key="2">
    <source>
        <dbReference type="SAM" id="SignalP"/>
    </source>
</evidence>
<accession>A0A8C9UKZ6</accession>
<protein>
    <recommendedName>
        <fullName evidence="3">BPTI/Kunitz inhibitor domain-containing protein</fullName>
    </recommendedName>
</protein>